<keyword evidence="2" id="KW-1185">Reference proteome</keyword>
<dbReference type="Gene3D" id="3.10.180.10">
    <property type="entry name" value="2,3-Dihydroxybiphenyl 1,2-Dioxygenase, domain 1"/>
    <property type="match status" value="1"/>
</dbReference>
<protein>
    <submittedName>
        <fullName evidence="1">VOC family protein</fullName>
    </submittedName>
</protein>
<dbReference type="AlphaFoldDB" id="A0A927AN87"/>
<dbReference type="CDD" id="cd07247">
    <property type="entry name" value="SgaA_N_like"/>
    <property type="match status" value="1"/>
</dbReference>
<dbReference type="SUPFAM" id="SSF54593">
    <property type="entry name" value="Glyoxalase/Bleomycin resistance protein/Dihydroxybiphenyl dioxygenase"/>
    <property type="match status" value="1"/>
</dbReference>
<organism evidence="1 2">
    <name type="scientific">Spirosoma profusum</name>
    <dbReference type="NCBI Taxonomy" id="2771354"/>
    <lineage>
        <taxon>Bacteria</taxon>
        <taxon>Pseudomonadati</taxon>
        <taxon>Bacteroidota</taxon>
        <taxon>Cytophagia</taxon>
        <taxon>Cytophagales</taxon>
        <taxon>Cytophagaceae</taxon>
        <taxon>Spirosoma</taxon>
    </lineage>
</organism>
<reference evidence="1" key="1">
    <citation type="submission" date="2020-09" db="EMBL/GenBank/DDBJ databases">
        <authorList>
            <person name="Kim M.K."/>
        </authorList>
    </citation>
    <scope>NUCLEOTIDE SEQUENCE</scope>
    <source>
        <strain evidence="1">BT702</strain>
    </source>
</reference>
<proteinExistence type="predicted"/>
<dbReference type="InterPro" id="IPR052164">
    <property type="entry name" value="Anthracycline_SecMetBiosynth"/>
</dbReference>
<sequence>MNNWIQWFEIPVYKFDQAKLFYETLFDIRLEIMDLGALTMAVFPPSLASGALCQGEWYHPSENGVTLHLKVDSLEQALSNVEALGGSILQPKKQISTELGYMALIKDCEGNRLVLRARQ</sequence>
<dbReference type="PANTHER" id="PTHR33993">
    <property type="entry name" value="GLYOXALASE-RELATED"/>
    <property type="match status" value="1"/>
</dbReference>
<gene>
    <name evidence="1" type="ORF">IC229_11870</name>
</gene>
<dbReference type="RefSeq" id="WP_190887198.1">
    <property type="nucleotide sequence ID" value="NZ_JACWZY010000008.1"/>
</dbReference>
<dbReference type="EMBL" id="JACWZY010000008">
    <property type="protein sequence ID" value="MBD2701339.1"/>
    <property type="molecule type" value="Genomic_DNA"/>
</dbReference>
<dbReference type="InterPro" id="IPR029068">
    <property type="entry name" value="Glyas_Bleomycin-R_OHBP_Dase"/>
</dbReference>
<accession>A0A927AN87</accession>
<evidence type="ECO:0000313" key="2">
    <source>
        <dbReference type="Proteomes" id="UP000598820"/>
    </source>
</evidence>
<evidence type="ECO:0000313" key="1">
    <source>
        <dbReference type="EMBL" id="MBD2701339.1"/>
    </source>
</evidence>
<dbReference type="Proteomes" id="UP000598820">
    <property type="component" value="Unassembled WGS sequence"/>
</dbReference>
<dbReference type="PANTHER" id="PTHR33993:SF2">
    <property type="entry name" value="VOC DOMAIN-CONTAINING PROTEIN"/>
    <property type="match status" value="1"/>
</dbReference>
<name>A0A927AN87_9BACT</name>
<comment type="caution">
    <text evidence="1">The sequence shown here is derived from an EMBL/GenBank/DDBJ whole genome shotgun (WGS) entry which is preliminary data.</text>
</comment>